<dbReference type="EMBL" id="HF571521">
    <property type="protein sequence ID" value="CCQ34939.1"/>
    <property type="molecule type" value="Genomic_DNA"/>
</dbReference>
<keyword evidence="1" id="KW-1133">Transmembrane helix</keyword>
<dbReference type="OrthoDB" id="242498at2157"/>
<dbReference type="HOGENOM" id="CLU_2949158_0_0_2"/>
<keyword evidence="2" id="KW-0614">Plasmid</keyword>
<evidence type="ECO:0000256" key="1">
    <source>
        <dbReference type="SAM" id="Phobius"/>
    </source>
</evidence>
<feature type="transmembrane region" description="Helical" evidence="1">
    <location>
        <begin position="35"/>
        <end position="54"/>
    </location>
</feature>
<dbReference type="RefSeq" id="WP_008528591.1">
    <property type="nucleotide sequence ID" value="NC_021913.1"/>
</dbReference>
<reference evidence="2 3" key="1">
    <citation type="journal article" date="2014" name="Environ. Microbiol.">
        <title>Halorhabdus tiamatea: proteogenomics and glycosidase activity measurements identify the first cultivated euryarchaeon from a deep-sea anoxic brine lake as potential polysaccharide degrader.</title>
        <authorList>
            <person name="Werner J."/>
            <person name="Ferrer M."/>
            <person name="Michel G."/>
            <person name="Mann A.J."/>
            <person name="Huang S."/>
            <person name="Juarez S."/>
            <person name="Ciordia S."/>
            <person name="Albar J.P."/>
            <person name="Alcaide M."/>
            <person name="La Cono V."/>
            <person name="Yakimov M.M."/>
            <person name="Antunes A."/>
            <person name="Taborda M."/>
            <person name="Da Costa M.S."/>
            <person name="Amann R.I."/>
            <person name="Gloeckner F.O."/>
            <person name="Golyshina O.V."/>
            <person name="Golyshin P.N."/>
            <person name="Teeling H."/>
        </authorList>
    </citation>
    <scope>NUCLEOTIDE SEQUENCE [LARGE SCALE GENOMIC DNA]</scope>
    <source>
        <strain evidence="3">SARL4B</strain>
        <plasmid evidence="2">pHTIA</plasmid>
    </source>
</reference>
<organism evidence="2 3">
    <name type="scientific">Halorhabdus tiamatea SARL4B</name>
    <dbReference type="NCBI Taxonomy" id="1033806"/>
    <lineage>
        <taxon>Archaea</taxon>
        <taxon>Methanobacteriati</taxon>
        <taxon>Methanobacteriota</taxon>
        <taxon>Stenosarchaea group</taxon>
        <taxon>Halobacteria</taxon>
        <taxon>Halobacteriales</taxon>
        <taxon>Haloarculaceae</taxon>
        <taxon>Halorhabdus</taxon>
    </lineage>
</organism>
<keyword evidence="1" id="KW-0812">Transmembrane</keyword>
<dbReference type="KEGG" id="hti:HTIA_p2837"/>
<accession>F7PR09</accession>
<sequence>MQLFATVLSWLAVISTVIAGTVGLVIAAPEVAILWAIVGFFVGKIVQSTIWTVAGDTRQ</sequence>
<dbReference type="Proteomes" id="UP000015381">
    <property type="component" value="Plasmid pHTIA"/>
</dbReference>
<evidence type="ECO:0000313" key="2">
    <source>
        <dbReference type="EMBL" id="CCQ34939.1"/>
    </source>
</evidence>
<dbReference type="GeneID" id="41484449"/>
<keyword evidence="3" id="KW-1185">Reference proteome</keyword>
<keyword evidence="1" id="KW-0472">Membrane</keyword>
<proteinExistence type="predicted"/>
<dbReference type="AlphaFoldDB" id="F7PR09"/>
<evidence type="ECO:0000313" key="3">
    <source>
        <dbReference type="Proteomes" id="UP000015381"/>
    </source>
</evidence>
<protein>
    <submittedName>
        <fullName evidence="2">Uncharacterized protein</fullName>
    </submittedName>
</protein>
<name>F7PR09_9EURY</name>
<geneLocation type="plasmid" evidence="2 3">
    <name>pHTIA</name>
</geneLocation>
<gene>
    <name evidence="2" type="ORF">HTIA_p2837</name>
</gene>